<dbReference type="GO" id="GO:0051537">
    <property type="term" value="F:2 iron, 2 sulfur cluster binding"/>
    <property type="evidence" value="ECO:0007669"/>
    <property type="project" value="UniProtKB-KW"/>
</dbReference>
<keyword evidence="2" id="KW-0812">Transmembrane</keyword>
<protein>
    <submittedName>
        <fullName evidence="4">Ni/Fe hydrogenase subunit gamma</fullName>
    </submittedName>
</protein>
<comment type="cofactor">
    <cofactor evidence="1">
        <name>[2Fe-2S] cluster</name>
        <dbReference type="ChEBI" id="CHEBI:190135"/>
    </cofactor>
    <text evidence="1">Binds 1 [2Fe-2S] cluster per subunit.</text>
</comment>
<dbReference type="Pfam" id="PF00175">
    <property type="entry name" value="NAD_binding_1"/>
    <property type="match status" value="1"/>
</dbReference>
<dbReference type="GO" id="GO:0016491">
    <property type="term" value="F:oxidoreductase activity"/>
    <property type="evidence" value="ECO:0007669"/>
    <property type="project" value="InterPro"/>
</dbReference>
<feature type="domain" description="FAD-binding FR-type" evidence="3">
    <location>
        <begin position="17"/>
        <end position="113"/>
    </location>
</feature>
<dbReference type="InterPro" id="IPR050353">
    <property type="entry name" value="PyrK_electron_transfer"/>
</dbReference>
<feature type="transmembrane region" description="Helical" evidence="2">
    <location>
        <begin position="220"/>
        <end position="243"/>
    </location>
</feature>
<dbReference type="Pfam" id="PF10418">
    <property type="entry name" value="DHODB_Fe-S_bind"/>
    <property type="match status" value="1"/>
</dbReference>
<dbReference type="InterPro" id="IPR012165">
    <property type="entry name" value="Cyt_c3_hydrogenase_gsu"/>
</dbReference>
<proteinExistence type="predicted"/>
<feature type="binding site" evidence="1">
    <location>
        <position position="265"/>
    </location>
    <ligand>
        <name>[2Fe-2S] cluster</name>
        <dbReference type="ChEBI" id="CHEBI:190135"/>
    </ligand>
</feature>
<keyword evidence="1" id="KW-0411">Iron-sulfur</keyword>
<dbReference type="Gene3D" id="2.40.30.10">
    <property type="entry name" value="Translation factors"/>
    <property type="match status" value="1"/>
</dbReference>
<dbReference type="InterPro" id="IPR001433">
    <property type="entry name" value="OxRdtase_FAD/NAD-bd"/>
</dbReference>
<dbReference type="InterPro" id="IPR019480">
    <property type="entry name" value="Dihydroorotate_DH_Fe-S-bd"/>
</dbReference>
<evidence type="ECO:0000256" key="1">
    <source>
        <dbReference type="PIRSR" id="PIRSR006816-2"/>
    </source>
</evidence>
<evidence type="ECO:0000256" key="2">
    <source>
        <dbReference type="SAM" id="Phobius"/>
    </source>
</evidence>
<dbReference type="CDD" id="cd06221">
    <property type="entry name" value="sulfite_reductase_like"/>
    <property type="match status" value="1"/>
</dbReference>
<dbReference type="PRINTS" id="PR00371">
    <property type="entry name" value="FPNCR"/>
</dbReference>
<feature type="binding site" evidence="1">
    <location>
        <position position="254"/>
    </location>
    <ligand>
        <name>[2Fe-2S] cluster</name>
        <dbReference type="ChEBI" id="CHEBI:190135"/>
    </ligand>
</feature>
<dbReference type="SUPFAM" id="SSF52343">
    <property type="entry name" value="Ferredoxin reductase-like, C-terminal NADP-linked domain"/>
    <property type="match status" value="1"/>
</dbReference>
<dbReference type="InterPro" id="IPR039261">
    <property type="entry name" value="FNR_nucleotide-bd"/>
</dbReference>
<dbReference type="EMBL" id="DTQM01000259">
    <property type="protein sequence ID" value="HGC44265.1"/>
    <property type="molecule type" value="Genomic_DNA"/>
</dbReference>
<dbReference type="InterPro" id="IPR001709">
    <property type="entry name" value="Flavoprot_Pyr_Nucl_cyt_Rdtase"/>
</dbReference>
<accession>A0A8J4HFQ6</accession>
<gene>
    <name evidence="4" type="ORF">ENY07_13750</name>
</gene>
<keyword evidence="2" id="KW-0472">Membrane</keyword>
<dbReference type="PANTHER" id="PTHR43513:SF1">
    <property type="entry name" value="ANAEROBIC SULFITE REDUCTASE SUBUNIT B"/>
    <property type="match status" value="1"/>
</dbReference>
<dbReference type="InterPro" id="IPR017938">
    <property type="entry name" value="Riboflavin_synthase-like_b-brl"/>
</dbReference>
<sequence>MAGIAEPATAAAAEDPMLPRRGRVRARKRELDGVVTLEIVPEAGFSAAVAGQFNMLGLPGIGEIPISLSRDPAQGDGLVHTVRAVGPVSAALSRLTPGDTVWLRGPFGVGWPLAELAGRDVVVVSGGLGLAPLRPVLHRLLAERARYGQIVLLHGARSPAEILYRREIAAWRHRLDIDIAITLDHAGADWRGHVGVVTHLIPQAAFDPHHATALVCGPEVMMRFAIAALGAAGLATSAIFLSLERNMQCAVGLCGHCQFGPFFVCRDGPVFRYDKVAPWLSVKEM</sequence>
<keyword evidence="2" id="KW-1133">Transmembrane helix</keyword>
<dbReference type="AlphaFoldDB" id="A0A8J4HFQ6"/>
<name>A0A8J4HFQ6_9PROT</name>
<dbReference type="PIRSF" id="PIRSF006816">
    <property type="entry name" value="Cyc3_hyd_g"/>
    <property type="match status" value="1"/>
</dbReference>
<keyword evidence="1" id="KW-0001">2Fe-2S</keyword>
<dbReference type="SUPFAM" id="SSF63380">
    <property type="entry name" value="Riboflavin synthase domain-like"/>
    <property type="match status" value="1"/>
</dbReference>
<keyword evidence="1" id="KW-0408">Iron</keyword>
<dbReference type="GO" id="GO:0006221">
    <property type="term" value="P:pyrimidine nucleotide biosynthetic process"/>
    <property type="evidence" value="ECO:0007669"/>
    <property type="project" value="InterPro"/>
</dbReference>
<organism evidence="4">
    <name type="scientific">Acidicaldus sp</name>
    <dbReference type="NCBI Taxonomy" id="1872105"/>
    <lineage>
        <taxon>Bacteria</taxon>
        <taxon>Pseudomonadati</taxon>
        <taxon>Pseudomonadota</taxon>
        <taxon>Alphaproteobacteria</taxon>
        <taxon>Acetobacterales</taxon>
        <taxon>Acetobacteraceae</taxon>
        <taxon>Acidicaldus</taxon>
    </lineage>
</organism>
<feature type="binding site" evidence="1">
    <location>
        <position position="249"/>
    </location>
    <ligand>
        <name>[2Fe-2S] cluster</name>
        <dbReference type="ChEBI" id="CHEBI:190135"/>
    </ligand>
</feature>
<dbReference type="GO" id="GO:0050660">
    <property type="term" value="F:flavin adenine dinucleotide binding"/>
    <property type="evidence" value="ECO:0007669"/>
    <property type="project" value="InterPro"/>
</dbReference>
<dbReference type="PANTHER" id="PTHR43513">
    <property type="entry name" value="DIHYDROOROTATE DEHYDROGENASE B (NAD(+)), ELECTRON TRANSFER SUBUNIT"/>
    <property type="match status" value="1"/>
</dbReference>
<dbReference type="PRINTS" id="PR00410">
    <property type="entry name" value="PHEHYDRXLASE"/>
</dbReference>
<feature type="binding site" evidence="1">
    <location>
        <position position="257"/>
    </location>
    <ligand>
        <name>[2Fe-2S] cluster</name>
        <dbReference type="ChEBI" id="CHEBI:190135"/>
    </ligand>
</feature>
<keyword evidence="1" id="KW-0479">Metal-binding</keyword>
<dbReference type="InterPro" id="IPR017927">
    <property type="entry name" value="FAD-bd_FR_type"/>
</dbReference>
<comment type="caution">
    <text evidence="4">The sequence shown here is derived from an EMBL/GenBank/DDBJ whole genome shotgun (WGS) entry which is preliminary data.</text>
</comment>
<evidence type="ECO:0000313" key="4">
    <source>
        <dbReference type="EMBL" id="HGC44265.1"/>
    </source>
</evidence>
<dbReference type="Gene3D" id="3.40.50.80">
    <property type="entry name" value="Nucleotide-binding domain of ferredoxin-NADP reductase (FNR) module"/>
    <property type="match status" value="1"/>
</dbReference>
<evidence type="ECO:0000259" key="3">
    <source>
        <dbReference type="PROSITE" id="PS51384"/>
    </source>
</evidence>
<dbReference type="PROSITE" id="PS51384">
    <property type="entry name" value="FAD_FR"/>
    <property type="match status" value="1"/>
</dbReference>
<reference evidence="4" key="1">
    <citation type="journal article" date="2020" name="mSystems">
        <title>Genome- and Community-Level Interaction Insights into Carbon Utilization and Element Cycling Functions of Hydrothermarchaeota in Hydrothermal Sediment.</title>
        <authorList>
            <person name="Zhou Z."/>
            <person name="Liu Y."/>
            <person name="Xu W."/>
            <person name="Pan J."/>
            <person name="Luo Z.H."/>
            <person name="Li M."/>
        </authorList>
    </citation>
    <scope>NUCLEOTIDE SEQUENCE</scope>
    <source>
        <strain evidence="4">SpSt-997</strain>
    </source>
</reference>
<dbReference type="GO" id="GO:0046872">
    <property type="term" value="F:metal ion binding"/>
    <property type="evidence" value="ECO:0007669"/>
    <property type="project" value="UniProtKB-KW"/>
</dbReference>